<name>A0AAD9MXQ2_9ANNE</name>
<dbReference type="InterPro" id="IPR045864">
    <property type="entry name" value="aa-tRNA-synth_II/BPL/LPL"/>
</dbReference>
<dbReference type="InterPro" id="IPR012947">
    <property type="entry name" value="tRNA_SAD"/>
</dbReference>
<dbReference type="InterPro" id="IPR002320">
    <property type="entry name" value="Thr-tRNA-ligase_IIa"/>
</dbReference>
<feature type="domain" description="Aminoacyl-transfer RNA synthetases class-II family profile" evidence="15">
    <location>
        <begin position="151"/>
        <end position="457"/>
    </location>
</feature>
<reference evidence="16" key="1">
    <citation type="journal article" date="2023" name="Mol. Biol. Evol.">
        <title>Third-Generation Sequencing Reveals the Adaptive Role of the Epigenome in Three Deep-Sea Polychaetes.</title>
        <authorList>
            <person name="Perez M."/>
            <person name="Aroh O."/>
            <person name="Sun Y."/>
            <person name="Lan Y."/>
            <person name="Juniper S.K."/>
            <person name="Young C.R."/>
            <person name="Angers B."/>
            <person name="Qian P.Y."/>
        </authorList>
    </citation>
    <scope>NUCLEOTIDE SEQUENCE</scope>
    <source>
        <strain evidence="16">P08H-3</strain>
    </source>
</reference>
<evidence type="ECO:0000259" key="15">
    <source>
        <dbReference type="PROSITE" id="PS50862"/>
    </source>
</evidence>
<evidence type="ECO:0000256" key="5">
    <source>
        <dbReference type="ARBA" id="ARBA00022598"/>
    </source>
</evidence>
<dbReference type="SMART" id="SM00863">
    <property type="entry name" value="tRNA_SAD"/>
    <property type="match status" value="1"/>
</dbReference>
<dbReference type="SUPFAM" id="SSF55681">
    <property type="entry name" value="Class II aaRS and biotin synthetases"/>
    <property type="match status" value="1"/>
</dbReference>
<accession>A0AAD9MXQ2</accession>
<keyword evidence="6" id="KW-0479">Metal-binding</keyword>
<keyword evidence="12" id="KW-0030">Aminoacyl-tRNA synthetase</keyword>
<dbReference type="InterPro" id="IPR004154">
    <property type="entry name" value="Anticodon-bd"/>
</dbReference>
<dbReference type="InterPro" id="IPR033728">
    <property type="entry name" value="ThrRS_core"/>
</dbReference>
<dbReference type="Gene3D" id="3.30.980.10">
    <property type="entry name" value="Threonyl-trna Synthetase, Chain A, domain 2"/>
    <property type="match status" value="1"/>
</dbReference>
<evidence type="ECO:0000313" key="16">
    <source>
        <dbReference type="EMBL" id="KAK2146814.1"/>
    </source>
</evidence>
<keyword evidence="8" id="KW-0862">Zinc</keyword>
<gene>
    <name evidence="16" type="ORF">LSH36_583g02032</name>
</gene>
<keyword evidence="4" id="KW-0820">tRNA-binding</keyword>
<evidence type="ECO:0000256" key="11">
    <source>
        <dbReference type="ARBA" id="ARBA00022917"/>
    </source>
</evidence>
<dbReference type="InterPro" id="IPR002314">
    <property type="entry name" value="aa-tRNA-synt_IIb"/>
</dbReference>
<dbReference type="PRINTS" id="PR01047">
    <property type="entry name" value="TRNASYNTHTHR"/>
</dbReference>
<evidence type="ECO:0000256" key="4">
    <source>
        <dbReference type="ARBA" id="ARBA00022555"/>
    </source>
</evidence>
<dbReference type="InterPro" id="IPR006195">
    <property type="entry name" value="aa-tRNA-synth_II"/>
</dbReference>
<sequence length="561" mass="65302">MAEAVISFFPSAKTAIGPPIQDGFYYDFELPRALEEGDLLDIEEKMKNILQKKYAFLSQTVSREEAHELFADQPYKLEILNDLPEGETITIYTVDCFTDLCRGPHVENTEQIQPQAFRLLSVAGAYWRGDERNTMLQRIYATAWENKEQLDIHLARLKEVAKRDHRVLGKVLDLFSIHDESGPGLVYWHPKGGRIRTIIEDFWRKEHYKNGYELLYTPHTGKSWLWQQSGHLDYYSENMYPPMQMDRMDYYIKPMNCPFHIMIYKTKTRSYHELPLRWGELGTVYRYERSGVLHGLFRVRGFTQDDAHIFCTPAQVYDEIVEVLRFSLSIWNAFGFSDITAYLATRPTKSVGKGERWDTATKALEKALTSQNIPFQIDEGGGAFYGPKIDLKIKDVLQREWQMTTIQFDFNLPERFQMTFVDADGKEKQPYMIHRALLGSFERFLGILIEHYAGAFPLWLAPVQVAIIPVAQPFFSYASSIKDVLQSEELRVFLDLGNDRMGAKIRKARLERIPLQIIVGEQEQSTNTVSYRDRQNKQHTNISVDLFIDLLKEKIMHKEVL</sequence>
<comment type="caution">
    <text evidence="16">The sequence shown here is derived from an EMBL/GenBank/DDBJ whole genome shotgun (WGS) entry which is preliminary data.</text>
</comment>
<dbReference type="GO" id="GO:0006435">
    <property type="term" value="P:threonyl-tRNA aminoacylation"/>
    <property type="evidence" value="ECO:0007669"/>
    <property type="project" value="InterPro"/>
</dbReference>
<dbReference type="CDD" id="cd00771">
    <property type="entry name" value="ThrRS_core"/>
    <property type="match status" value="1"/>
</dbReference>
<dbReference type="HAMAP" id="MF_00184">
    <property type="entry name" value="Thr_tRNA_synth"/>
    <property type="match status" value="1"/>
</dbReference>
<evidence type="ECO:0000256" key="10">
    <source>
        <dbReference type="ARBA" id="ARBA00022884"/>
    </source>
</evidence>
<comment type="catalytic activity">
    <reaction evidence="14">
        <text>tRNA(Thr) + L-threonine + ATP = L-threonyl-tRNA(Thr) + AMP + diphosphate + H(+)</text>
        <dbReference type="Rhea" id="RHEA:24624"/>
        <dbReference type="Rhea" id="RHEA-COMP:9670"/>
        <dbReference type="Rhea" id="RHEA-COMP:9704"/>
        <dbReference type="ChEBI" id="CHEBI:15378"/>
        <dbReference type="ChEBI" id="CHEBI:30616"/>
        <dbReference type="ChEBI" id="CHEBI:33019"/>
        <dbReference type="ChEBI" id="CHEBI:57926"/>
        <dbReference type="ChEBI" id="CHEBI:78442"/>
        <dbReference type="ChEBI" id="CHEBI:78534"/>
        <dbReference type="ChEBI" id="CHEBI:456215"/>
        <dbReference type="EC" id="6.1.1.3"/>
    </reaction>
</comment>
<keyword evidence="7" id="KW-0547">Nucleotide-binding</keyword>
<dbReference type="GO" id="GO:0046872">
    <property type="term" value="F:metal ion binding"/>
    <property type="evidence" value="ECO:0007669"/>
    <property type="project" value="UniProtKB-KW"/>
</dbReference>
<dbReference type="NCBIfam" id="TIGR00418">
    <property type="entry name" value="thrS"/>
    <property type="match status" value="1"/>
</dbReference>
<evidence type="ECO:0000256" key="12">
    <source>
        <dbReference type="ARBA" id="ARBA00023146"/>
    </source>
</evidence>
<dbReference type="SUPFAM" id="SSF55186">
    <property type="entry name" value="ThrRS/AlaRS common domain"/>
    <property type="match status" value="1"/>
</dbReference>
<proteinExistence type="inferred from homology"/>
<dbReference type="InterPro" id="IPR036621">
    <property type="entry name" value="Anticodon-bd_dom_sf"/>
</dbReference>
<dbReference type="FunFam" id="3.40.50.800:FF:000001">
    <property type="entry name" value="Threonine--tRNA ligase"/>
    <property type="match status" value="1"/>
</dbReference>
<keyword evidence="11" id="KW-0648">Protein biosynthesis</keyword>
<organism evidence="16 17">
    <name type="scientific">Paralvinella palmiformis</name>
    <dbReference type="NCBI Taxonomy" id="53620"/>
    <lineage>
        <taxon>Eukaryota</taxon>
        <taxon>Metazoa</taxon>
        <taxon>Spiralia</taxon>
        <taxon>Lophotrochozoa</taxon>
        <taxon>Annelida</taxon>
        <taxon>Polychaeta</taxon>
        <taxon>Sedentaria</taxon>
        <taxon>Canalipalpata</taxon>
        <taxon>Terebellida</taxon>
        <taxon>Terebelliformia</taxon>
        <taxon>Alvinellidae</taxon>
        <taxon>Paralvinella</taxon>
    </lineage>
</organism>
<dbReference type="GO" id="GO:0000049">
    <property type="term" value="F:tRNA binding"/>
    <property type="evidence" value="ECO:0007669"/>
    <property type="project" value="UniProtKB-KW"/>
</dbReference>
<keyword evidence="5" id="KW-0436">Ligase</keyword>
<dbReference type="EC" id="6.1.1.3" evidence="2"/>
<protein>
    <recommendedName>
        <fullName evidence="2">threonine--tRNA ligase</fullName>
        <ecNumber evidence="2">6.1.1.3</ecNumber>
    </recommendedName>
    <alternativeName>
        <fullName evidence="13">Threonyl-tRNA synthetase</fullName>
    </alternativeName>
</protein>
<dbReference type="Gene3D" id="3.30.54.20">
    <property type="match status" value="1"/>
</dbReference>
<evidence type="ECO:0000256" key="8">
    <source>
        <dbReference type="ARBA" id="ARBA00022833"/>
    </source>
</evidence>
<evidence type="ECO:0000256" key="3">
    <source>
        <dbReference type="ARBA" id="ARBA00022490"/>
    </source>
</evidence>
<dbReference type="Pfam" id="PF07973">
    <property type="entry name" value="tRNA_SAD"/>
    <property type="match status" value="1"/>
</dbReference>
<evidence type="ECO:0000313" key="17">
    <source>
        <dbReference type="Proteomes" id="UP001208570"/>
    </source>
</evidence>
<dbReference type="PANTHER" id="PTHR11451:SF44">
    <property type="entry name" value="THREONINE--TRNA LIGASE, CHLOROPLASTIC_MITOCHONDRIAL 2"/>
    <property type="match status" value="1"/>
</dbReference>
<dbReference type="Gene3D" id="3.40.50.800">
    <property type="entry name" value="Anticodon-binding domain"/>
    <property type="match status" value="1"/>
</dbReference>
<evidence type="ECO:0000256" key="1">
    <source>
        <dbReference type="ARBA" id="ARBA00008226"/>
    </source>
</evidence>
<dbReference type="PANTHER" id="PTHR11451">
    <property type="entry name" value="THREONINE-TRNA LIGASE"/>
    <property type="match status" value="1"/>
</dbReference>
<evidence type="ECO:0000256" key="2">
    <source>
        <dbReference type="ARBA" id="ARBA00013163"/>
    </source>
</evidence>
<dbReference type="Pfam" id="PF03129">
    <property type="entry name" value="HGTP_anticodon"/>
    <property type="match status" value="1"/>
</dbReference>
<evidence type="ECO:0000256" key="14">
    <source>
        <dbReference type="ARBA" id="ARBA00049515"/>
    </source>
</evidence>
<dbReference type="InterPro" id="IPR018163">
    <property type="entry name" value="Thr/Ala-tRNA-synth_IIc_edit"/>
</dbReference>
<dbReference type="CDD" id="cd00860">
    <property type="entry name" value="ThrRS_anticodon"/>
    <property type="match status" value="1"/>
</dbReference>
<dbReference type="SUPFAM" id="SSF52954">
    <property type="entry name" value="Class II aaRS ABD-related"/>
    <property type="match status" value="1"/>
</dbReference>
<dbReference type="GO" id="GO:0005524">
    <property type="term" value="F:ATP binding"/>
    <property type="evidence" value="ECO:0007669"/>
    <property type="project" value="UniProtKB-KW"/>
</dbReference>
<dbReference type="FunFam" id="3.30.54.20:FF:000002">
    <property type="entry name" value="Threonine--tRNA ligase"/>
    <property type="match status" value="1"/>
</dbReference>
<dbReference type="FunFam" id="3.30.930.10:FF:000002">
    <property type="entry name" value="Threonine--tRNA ligase"/>
    <property type="match status" value="1"/>
</dbReference>
<keyword evidence="10" id="KW-0694">RNA-binding</keyword>
<evidence type="ECO:0000256" key="7">
    <source>
        <dbReference type="ARBA" id="ARBA00022741"/>
    </source>
</evidence>
<evidence type="ECO:0000256" key="6">
    <source>
        <dbReference type="ARBA" id="ARBA00022723"/>
    </source>
</evidence>
<dbReference type="Pfam" id="PF00587">
    <property type="entry name" value="tRNA-synt_2b"/>
    <property type="match status" value="1"/>
</dbReference>
<dbReference type="GO" id="GO:0005737">
    <property type="term" value="C:cytoplasm"/>
    <property type="evidence" value="ECO:0007669"/>
    <property type="project" value="InterPro"/>
</dbReference>
<keyword evidence="3" id="KW-0963">Cytoplasm</keyword>
<dbReference type="PROSITE" id="PS50862">
    <property type="entry name" value="AA_TRNA_LIGASE_II"/>
    <property type="match status" value="1"/>
</dbReference>
<dbReference type="Gene3D" id="3.30.930.10">
    <property type="entry name" value="Bira Bifunctional Protein, Domain 2"/>
    <property type="match status" value="1"/>
</dbReference>
<dbReference type="InterPro" id="IPR047246">
    <property type="entry name" value="ThrRS_anticodon"/>
</dbReference>
<dbReference type="EMBL" id="JAODUP010000583">
    <property type="protein sequence ID" value="KAK2146814.1"/>
    <property type="molecule type" value="Genomic_DNA"/>
</dbReference>
<keyword evidence="17" id="KW-1185">Reference proteome</keyword>
<comment type="similarity">
    <text evidence="1">Belongs to the class-II aminoacyl-tRNA synthetase family.</text>
</comment>
<evidence type="ECO:0000256" key="9">
    <source>
        <dbReference type="ARBA" id="ARBA00022840"/>
    </source>
</evidence>
<evidence type="ECO:0000256" key="13">
    <source>
        <dbReference type="ARBA" id="ARBA00031900"/>
    </source>
</evidence>
<dbReference type="GO" id="GO:0004829">
    <property type="term" value="F:threonine-tRNA ligase activity"/>
    <property type="evidence" value="ECO:0007669"/>
    <property type="project" value="UniProtKB-EC"/>
</dbReference>
<dbReference type="FunFam" id="3.30.980.10:FF:000005">
    <property type="entry name" value="Threonyl-tRNA synthetase, mitochondrial"/>
    <property type="match status" value="1"/>
</dbReference>
<dbReference type="Proteomes" id="UP001208570">
    <property type="component" value="Unassembled WGS sequence"/>
</dbReference>
<dbReference type="AlphaFoldDB" id="A0AAD9MXQ2"/>
<keyword evidence="9" id="KW-0067">ATP-binding</keyword>